<keyword evidence="1" id="KW-0472">Membrane</keyword>
<dbReference type="EMBL" id="BBRZ01000107">
    <property type="protein sequence ID" value="GAM58837.1"/>
    <property type="molecule type" value="Genomic_DNA"/>
</dbReference>
<reference evidence="2 3" key="2">
    <citation type="submission" date="2015-01" db="EMBL/GenBank/DDBJ databases">
        <authorList>
            <consortium name="NBRP consortium"/>
            <person name="Sawabe T."/>
            <person name="Meirelles P."/>
            <person name="Feng G."/>
            <person name="Sayaka M."/>
            <person name="Hattori M."/>
            <person name="Ohkuma M."/>
        </authorList>
    </citation>
    <scope>NUCLEOTIDE SEQUENCE [LARGE SCALE GENOMIC DNA]</scope>
    <source>
        <strain evidence="3">JCM 19231</strain>
    </source>
</reference>
<keyword evidence="1" id="KW-1133">Transmembrane helix</keyword>
<evidence type="ECO:0008006" key="4">
    <source>
        <dbReference type="Google" id="ProtNLM"/>
    </source>
</evidence>
<evidence type="ECO:0000256" key="1">
    <source>
        <dbReference type="SAM" id="Phobius"/>
    </source>
</evidence>
<dbReference type="Proteomes" id="UP000031671">
    <property type="component" value="Unassembled WGS sequence"/>
</dbReference>
<comment type="caution">
    <text evidence="2">The sequence shown here is derived from an EMBL/GenBank/DDBJ whole genome shotgun (WGS) entry which is preliminary data.</text>
</comment>
<organism evidence="2 3">
    <name type="scientific">Vibrio ishigakensis</name>
    <dbReference type="NCBI Taxonomy" id="1481914"/>
    <lineage>
        <taxon>Bacteria</taxon>
        <taxon>Pseudomonadati</taxon>
        <taxon>Pseudomonadota</taxon>
        <taxon>Gammaproteobacteria</taxon>
        <taxon>Vibrionales</taxon>
        <taxon>Vibrionaceae</taxon>
        <taxon>Vibrio</taxon>
    </lineage>
</organism>
<dbReference type="RefSeq" id="WP_261833540.1">
    <property type="nucleotide sequence ID" value="NZ_AP024881.1"/>
</dbReference>
<keyword evidence="3" id="KW-1185">Reference proteome</keyword>
<proteinExistence type="predicted"/>
<sequence>MRKLSKSLCSDEKGVTAIEYGLVGVAMATVLAVIFADVENGFIATLVDAYLKIIAVFDS</sequence>
<evidence type="ECO:0000313" key="2">
    <source>
        <dbReference type="EMBL" id="GAM58837.1"/>
    </source>
</evidence>
<dbReference type="AlphaFoldDB" id="A0A0B8P2N1"/>
<name>A0A0B8P2N1_9VIBR</name>
<feature type="transmembrane region" description="Helical" evidence="1">
    <location>
        <begin position="20"/>
        <end position="38"/>
    </location>
</feature>
<gene>
    <name evidence="2" type="ORF">JCM19231_4821</name>
</gene>
<keyword evidence="1" id="KW-0812">Transmembrane</keyword>
<reference evidence="2 3" key="1">
    <citation type="submission" date="2015-01" db="EMBL/GenBank/DDBJ databases">
        <title>Vibrio sp. C1 JCM 19231 whole genome shotgun sequence.</title>
        <authorList>
            <person name="Sawabe T."/>
            <person name="Meirelles P."/>
            <person name="Feng G."/>
            <person name="Sayaka M."/>
            <person name="Hattori M."/>
            <person name="Ohkuma M."/>
        </authorList>
    </citation>
    <scope>NUCLEOTIDE SEQUENCE [LARGE SCALE GENOMIC DNA]</scope>
    <source>
        <strain evidence="3">JCM 19231</strain>
    </source>
</reference>
<protein>
    <recommendedName>
        <fullName evidence="4">Flp pilus assembly protein</fullName>
    </recommendedName>
</protein>
<accession>A0A0B8P2N1</accession>
<evidence type="ECO:0000313" key="3">
    <source>
        <dbReference type="Proteomes" id="UP000031671"/>
    </source>
</evidence>